<evidence type="ECO:0000313" key="6">
    <source>
        <dbReference type="EMBL" id="KAA8548439.1"/>
    </source>
</evidence>
<dbReference type="EMBL" id="CM018031">
    <property type="protein sequence ID" value="KAA8548439.1"/>
    <property type="molecule type" value="Genomic_DNA"/>
</dbReference>
<dbReference type="Pfam" id="PF00685">
    <property type="entry name" value="Sulfotransfer_1"/>
    <property type="match status" value="1"/>
</dbReference>
<comment type="similarity">
    <text evidence="1 3">Belongs to the sulfotransferase 1 family.</text>
</comment>
<dbReference type="Gene3D" id="3.40.50.300">
    <property type="entry name" value="P-loop containing nucleotide triphosphate hydrolases"/>
    <property type="match status" value="1"/>
</dbReference>
<proteinExistence type="inferred from homology"/>
<dbReference type="OrthoDB" id="205623at2759"/>
<accession>A0A5J5BZR2</accession>
<name>A0A5J5BZR2_9ASTE</name>
<feature type="compositionally biased region" description="Polar residues" evidence="4">
    <location>
        <begin position="1"/>
        <end position="14"/>
    </location>
</feature>
<evidence type="ECO:0000259" key="5">
    <source>
        <dbReference type="Pfam" id="PF00685"/>
    </source>
</evidence>
<protein>
    <recommendedName>
        <fullName evidence="3">Sulfotransferase</fullName>
        <ecNumber evidence="3">2.8.2.-</ecNumber>
    </recommendedName>
</protein>
<gene>
    <name evidence="6" type="ORF">F0562_000123</name>
</gene>
<evidence type="ECO:0000256" key="3">
    <source>
        <dbReference type="RuleBase" id="RU361155"/>
    </source>
</evidence>
<evidence type="ECO:0000256" key="1">
    <source>
        <dbReference type="ARBA" id="ARBA00005771"/>
    </source>
</evidence>
<dbReference type="PANTHER" id="PTHR11783">
    <property type="entry name" value="SULFOTRANSFERASE SULT"/>
    <property type="match status" value="1"/>
</dbReference>
<dbReference type="InterPro" id="IPR000863">
    <property type="entry name" value="Sulfotransferase_dom"/>
</dbReference>
<reference evidence="6 7" key="1">
    <citation type="submission" date="2019-09" db="EMBL/GenBank/DDBJ databases">
        <title>A chromosome-level genome assembly of the Chinese tupelo Nyssa sinensis.</title>
        <authorList>
            <person name="Yang X."/>
            <person name="Kang M."/>
            <person name="Yang Y."/>
            <person name="Xiong H."/>
            <person name="Wang M."/>
            <person name="Zhang Z."/>
            <person name="Wang Z."/>
            <person name="Wu H."/>
            <person name="Ma T."/>
            <person name="Liu J."/>
            <person name="Xi Z."/>
        </authorList>
    </citation>
    <scope>NUCLEOTIDE SEQUENCE [LARGE SCALE GENOMIC DNA]</scope>
    <source>
        <strain evidence="6">J267</strain>
        <tissue evidence="6">Leaf</tissue>
    </source>
</reference>
<dbReference type="GO" id="GO:0008146">
    <property type="term" value="F:sulfotransferase activity"/>
    <property type="evidence" value="ECO:0007669"/>
    <property type="project" value="InterPro"/>
</dbReference>
<evidence type="ECO:0000256" key="4">
    <source>
        <dbReference type="SAM" id="MobiDB-lite"/>
    </source>
</evidence>
<dbReference type="EC" id="2.8.2.-" evidence="3"/>
<organism evidence="6 7">
    <name type="scientific">Nyssa sinensis</name>
    <dbReference type="NCBI Taxonomy" id="561372"/>
    <lineage>
        <taxon>Eukaryota</taxon>
        <taxon>Viridiplantae</taxon>
        <taxon>Streptophyta</taxon>
        <taxon>Embryophyta</taxon>
        <taxon>Tracheophyta</taxon>
        <taxon>Spermatophyta</taxon>
        <taxon>Magnoliopsida</taxon>
        <taxon>eudicotyledons</taxon>
        <taxon>Gunneridae</taxon>
        <taxon>Pentapetalae</taxon>
        <taxon>asterids</taxon>
        <taxon>Cornales</taxon>
        <taxon>Nyssaceae</taxon>
        <taxon>Nyssa</taxon>
    </lineage>
</organism>
<sequence length="300" mass="34812">MEKTTETATVNSQTGEEERMRDEYQELIQTLPKESDWVGGYLYLYQGCTTWLKALAFAIANRKDYPLSQSPLLTSNPHELVPFFEFDIYHENPFPNLENVHSPRIFSTHTPYALLPSSIKDSKCKIVYLCRNPLDSLVSYWHFIGKLRPETVEAISLDQLVDMFWRGLTPYGPFWDHVLGYWKASQEMPNKVLFLQYEDMKVEIVSPLKTLADFMSCPFSLDEEKQGMVEEIASFCSFDNLKDLEVNKTGKVHTGKQNNIFFRKGEVGDWANYLTPTMVERMQKLMEEKLEGSGFTFKRS</sequence>
<dbReference type="InterPro" id="IPR027417">
    <property type="entry name" value="P-loop_NTPase"/>
</dbReference>
<evidence type="ECO:0000313" key="7">
    <source>
        <dbReference type="Proteomes" id="UP000325577"/>
    </source>
</evidence>
<dbReference type="SUPFAM" id="SSF52540">
    <property type="entry name" value="P-loop containing nucleoside triphosphate hydrolases"/>
    <property type="match status" value="1"/>
</dbReference>
<feature type="region of interest" description="Disordered" evidence="4">
    <location>
        <begin position="1"/>
        <end position="21"/>
    </location>
</feature>
<evidence type="ECO:0000256" key="2">
    <source>
        <dbReference type="ARBA" id="ARBA00022679"/>
    </source>
</evidence>
<keyword evidence="7" id="KW-1185">Reference proteome</keyword>
<feature type="domain" description="Sulfotransferase" evidence="5">
    <location>
        <begin position="49"/>
        <end position="294"/>
    </location>
</feature>
<dbReference type="AlphaFoldDB" id="A0A5J5BZR2"/>
<dbReference type="Proteomes" id="UP000325577">
    <property type="component" value="Linkage Group LG0"/>
</dbReference>
<keyword evidence="2 3" id="KW-0808">Transferase</keyword>